<sequence length="335" mass="37898">MNEVPLSHIPNMCFAKVGTHAKINIMFPALYASGESRKIPEDLLTMFYERVFRPSLVAINFPHIGHWPPSSAAAWALLRGVDGTLQFKTISIPSRSLRELATEVCRRMDEIREFKDAFWYHEVRGTKGGTLHNPHDDRQAADALHLAFKDLDFTKISNDDLAQRWFVDVGIEVRHPGHVVHWRSDTHMEVLQHAMPSAMPAAVESFKRGSNFTLDPCAQISDIAGFRAVTKTIGLGDGVRYINVYSTEKELHYQILKGTYKEIEPADFFPSKLARTMTRINVWTKALSDAAEKTQEASARYEVRVPANACGGVLREIPYDMLGRVCVSVRAKTWW</sequence>
<evidence type="ECO:0000313" key="1">
    <source>
        <dbReference type="EMBL" id="KAH9828581.1"/>
    </source>
</evidence>
<gene>
    <name evidence="1" type="ORF">C8Q71DRAFT_719212</name>
</gene>
<keyword evidence="2" id="KW-1185">Reference proteome</keyword>
<proteinExistence type="predicted"/>
<dbReference type="Proteomes" id="UP000814176">
    <property type="component" value="Unassembled WGS sequence"/>
</dbReference>
<reference evidence="1 2" key="1">
    <citation type="journal article" date="2021" name="Environ. Microbiol.">
        <title>Gene family expansions and transcriptome signatures uncover fungal adaptations to wood decay.</title>
        <authorList>
            <person name="Hage H."/>
            <person name="Miyauchi S."/>
            <person name="Viragh M."/>
            <person name="Drula E."/>
            <person name="Min B."/>
            <person name="Chaduli D."/>
            <person name="Navarro D."/>
            <person name="Favel A."/>
            <person name="Norest M."/>
            <person name="Lesage-Meessen L."/>
            <person name="Balint B."/>
            <person name="Merenyi Z."/>
            <person name="de Eugenio L."/>
            <person name="Morin E."/>
            <person name="Martinez A.T."/>
            <person name="Baldrian P."/>
            <person name="Stursova M."/>
            <person name="Martinez M.J."/>
            <person name="Novotny C."/>
            <person name="Magnuson J.K."/>
            <person name="Spatafora J.W."/>
            <person name="Maurice S."/>
            <person name="Pangilinan J."/>
            <person name="Andreopoulos W."/>
            <person name="LaButti K."/>
            <person name="Hundley H."/>
            <person name="Na H."/>
            <person name="Kuo A."/>
            <person name="Barry K."/>
            <person name="Lipzen A."/>
            <person name="Henrissat B."/>
            <person name="Riley R."/>
            <person name="Ahrendt S."/>
            <person name="Nagy L.G."/>
            <person name="Grigoriev I.V."/>
            <person name="Martin F."/>
            <person name="Rosso M.N."/>
        </authorList>
    </citation>
    <scope>NUCLEOTIDE SEQUENCE [LARGE SCALE GENOMIC DNA]</scope>
    <source>
        <strain evidence="1 2">CIRM-BRFM 1785</strain>
    </source>
</reference>
<dbReference type="EMBL" id="JADCUA010000059">
    <property type="protein sequence ID" value="KAH9828581.1"/>
    <property type="molecule type" value="Genomic_DNA"/>
</dbReference>
<dbReference type="RefSeq" id="XP_047772264.1">
    <property type="nucleotide sequence ID" value="XM_047921282.1"/>
</dbReference>
<accession>A0ABQ8JWZ9</accession>
<comment type="caution">
    <text evidence="1">The sequence shown here is derived from an EMBL/GenBank/DDBJ whole genome shotgun (WGS) entry which is preliminary data.</text>
</comment>
<name>A0ABQ8JWZ9_9APHY</name>
<organism evidence="1 2">
    <name type="scientific">Rhodofomes roseus</name>
    <dbReference type="NCBI Taxonomy" id="34475"/>
    <lineage>
        <taxon>Eukaryota</taxon>
        <taxon>Fungi</taxon>
        <taxon>Dikarya</taxon>
        <taxon>Basidiomycota</taxon>
        <taxon>Agaricomycotina</taxon>
        <taxon>Agaricomycetes</taxon>
        <taxon>Polyporales</taxon>
        <taxon>Rhodofomes</taxon>
    </lineage>
</organism>
<dbReference type="GeneID" id="72002014"/>
<protein>
    <submittedName>
        <fullName evidence="1">Uncharacterized protein</fullName>
    </submittedName>
</protein>
<evidence type="ECO:0000313" key="2">
    <source>
        <dbReference type="Proteomes" id="UP000814176"/>
    </source>
</evidence>